<accession>A0A2A4FSN7</accession>
<dbReference type="EMBL" id="NWUF01000024">
    <property type="protein sequence ID" value="PCE40704.1"/>
    <property type="molecule type" value="Genomic_DNA"/>
</dbReference>
<dbReference type="AlphaFoldDB" id="A0A2A4FSN7"/>
<evidence type="ECO:0008006" key="3">
    <source>
        <dbReference type="Google" id="ProtNLM"/>
    </source>
</evidence>
<name>A0A2A4FSN7_9SPHN</name>
<evidence type="ECO:0000313" key="1">
    <source>
        <dbReference type="EMBL" id="PCE40704.1"/>
    </source>
</evidence>
<gene>
    <name evidence="1" type="ORF">COO09_19125</name>
</gene>
<proteinExistence type="predicted"/>
<protein>
    <recommendedName>
        <fullName evidence="3">Response regulator</fullName>
    </recommendedName>
</protein>
<comment type="caution">
    <text evidence="1">The sequence shown here is derived from an EMBL/GenBank/DDBJ whole genome shotgun (WGS) entry which is preliminary data.</text>
</comment>
<organism evidence="1 2">
    <name type="scientific">Rhizorhabdus dicambivorans</name>
    <dbReference type="NCBI Taxonomy" id="1850238"/>
    <lineage>
        <taxon>Bacteria</taxon>
        <taxon>Pseudomonadati</taxon>
        <taxon>Pseudomonadota</taxon>
        <taxon>Alphaproteobacteria</taxon>
        <taxon>Sphingomonadales</taxon>
        <taxon>Sphingomonadaceae</taxon>
        <taxon>Rhizorhabdus</taxon>
    </lineage>
</organism>
<evidence type="ECO:0000313" key="2">
    <source>
        <dbReference type="Proteomes" id="UP000218934"/>
    </source>
</evidence>
<sequence>MDHALIIGCDRTSIDTLQDKLWNAGYRSIIVARDTGEAALVASCCPPSLIVLIPDSTLTQTTDVLRDLSERAGAPIIVATADPAAALRCLGPAVTLEGPYATDEIAQAEVAARRPAPALAHAA</sequence>
<dbReference type="Proteomes" id="UP000218934">
    <property type="component" value="Unassembled WGS sequence"/>
</dbReference>
<keyword evidence="2" id="KW-1185">Reference proteome</keyword>
<reference evidence="1 2" key="1">
    <citation type="submission" date="2017-09" db="EMBL/GenBank/DDBJ databases">
        <title>The Catabolism of 3,6-Dichlorosalicylic acid is Initiated by the Cytochrome P450 Monooxygenase DsmABC in Rhizorhabdus dicambivorans Ndbn-20.</title>
        <authorList>
            <person name="Na L."/>
        </authorList>
    </citation>
    <scope>NUCLEOTIDE SEQUENCE [LARGE SCALE GENOMIC DNA]</scope>
    <source>
        <strain evidence="1 2">Ndbn-20m</strain>
    </source>
</reference>
<dbReference type="RefSeq" id="WP_096616591.1">
    <property type="nucleotide sequence ID" value="NZ_CP023449.1"/>
</dbReference>